<sequence length="480" mass="51286">MTTETQPLYGGWRRSKSMGIATLNTPQTVIFVASALAPLLVIILGGSLATLPVTIPVALTVIALTVWQRHGMPLMSYVLGRARWSLANMRGETSYRSVFLPAPEALDLPGMVAPTKLVRAESTDGRGTTGLVWNQRTGTMTATLLLNPAGSLLASGTTVKAQVNAWGDTLARLADEDGVRTAAVTLQITPSSGAALSDHVRGRVDSTAPQLARQTIGELVARAPRASAQLAAWMSLVIDPAAAPEKPKGPAEAAAFTLGALDAVDLSGAGVDVLRRATDADIKRLVRGAFSPADMDAPAAEIDELVWHEVGPVAAEDNWTEYQHDGHYSASWVLREAPRKAVSYDVLLKLLAPGAFMRRVTLVYRVLPTHEAQAVVEREINANEARAQYRQRTKRTSTRRERVDAEHAERTAVEEAMGAGMVQWSIYVTTTVDNAADLPAARREVEKAARSSGGLRFRPAFGGQSAAMVVGLPVGINPLL</sequence>
<evidence type="ECO:0000313" key="2">
    <source>
        <dbReference type="EMBL" id="MEU0712411.1"/>
    </source>
</evidence>
<proteinExistence type="predicted"/>
<evidence type="ECO:0000256" key="1">
    <source>
        <dbReference type="SAM" id="Phobius"/>
    </source>
</evidence>
<evidence type="ECO:0000313" key="3">
    <source>
        <dbReference type="Proteomes" id="UP001550378"/>
    </source>
</evidence>
<feature type="transmembrane region" description="Helical" evidence="1">
    <location>
        <begin position="49"/>
        <end position="67"/>
    </location>
</feature>
<organism evidence="2 3">
    <name type="scientific">Streptomyces lavendulocolor</name>
    <dbReference type="NCBI Taxonomy" id="67316"/>
    <lineage>
        <taxon>Bacteria</taxon>
        <taxon>Bacillati</taxon>
        <taxon>Actinomycetota</taxon>
        <taxon>Actinomycetes</taxon>
        <taxon>Kitasatosporales</taxon>
        <taxon>Streptomycetaceae</taxon>
        <taxon>Streptomyces</taxon>
    </lineage>
</organism>
<accession>A0ABV2WGC7</accession>
<keyword evidence="3" id="KW-1185">Reference proteome</keyword>
<dbReference type="NCBIfam" id="NF042935">
    <property type="entry name" value="SCO6880_fam"/>
    <property type="match status" value="1"/>
</dbReference>
<protein>
    <submittedName>
        <fullName evidence="2">SCO6880 family protein</fullName>
    </submittedName>
</protein>
<dbReference type="InterPro" id="IPR049978">
    <property type="entry name" value="SCO6880-like"/>
</dbReference>
<dbReference type="EMBL" id="JBEXZR010000058">
    <property type="protein sequence ID" value="MEU0712411.1"/>
    <property type="molecule type" value="Genomic_DNA"/>
</dbReference>
<comment type="caution">
    <text evidence="2">The sequence shown here is derived from an EMBL/GenBank/DDBJ whole genome shotgun (WGS) entry which is preliminary data.</text>
</comment>
<keyword evidence="1" id="KW-0472">Membrane</keyword>
<name>A0ABV2WGC7_9ACTN</name>
<keyword evidence="1" id="KW-1133">Transmembrane helix</keyword>
<dbReference type="Proteomes" id="UP001550378">
    <property type="component" value="Unassembled WGS sequence"/>
</dbReference>
<keyword evidence="1" id="KW-0812">Transmembrane</keyword>
<reference evidence="2 3" key="1">
    <citation type="submission" date="2024-06" db="EMBL/GenBank/DDBJ databases">
        <title>The Natural Products Discovery Center: Release of the First 8490 Sequenced Strains for Exploring Actinobacteria Biosynthetic Diversity.</title>
        <authorList>
            <person name="Kalkreuter E."/>
            <person name="Kautsar S.A."/>
            <person name="Yang D."/>
            <person name="Bader C.D."/>
            <person name="Teijaro C.N."/>
            <person name="Fluegel L."/>
            <person name="Davis C.M."/>
            <person name="Simpson J.R."/>
            <person name="Lauterbach L."/>
            <person name="Steele A.D."/>
            <person name="Gui C."/>
            <person name="Meng S."/>
            <person name="Li G."/>
            <person name="Viehrig K."/>
            <person name="Ye F."/>
            <person name="Su P."/>
            <person name="Kiefer A.F."/>
            <person name="Nichols A."/>
            <person name="Cepeda A.J."/>
            <person name="Yan W."/>
            <person name="Fan B."/>
            <person name="Jiang Y."/>
            <person name="Adhikari A."/>
            <person name="Zheng C.-J."/>
            <person name="Schuster L."/>
            <person name="Cowan T.M."/>
            <person name="Smanski M.J."/>
            <person name="Chevrette M.G."/>
            <person name="De Carvalho L.P.S."/>
            <person name="Shen B."/>
        </authorList>
    </citation>
    <scope>NUCLEOTIDE SEQUENCE [LARGE SCALE GENOMIC DNA]</scope>
    <source>
        <strain evidence="2 3">NPDC006337</strain>
    </source>
</reference>
<dbReference type="RefSeq" id="WP_359656374.1">
    <property type="nucleotide sequence ID" value="NZ_JBEXZP010000128.1"/>
</dbReference>
<gene>
    <name evidence="2" type="ORF">ABZ508_34185</name>
</gene>
<feature type="transmembrane region" description="Helical" evidence="1">
    <location>
        <begin position="21"/>
        <end position="43"/>
    </location>
</feature>